<keyword evidence="3" id="KW-1185">Reference proteome</keyword>
<dbReference type="OrthoDB" id="7058419at2"/>
<evidence type="ECO:0000256" key="1">
    <source>
        <dbReference type="SAM" id="SignalP"/>
    </source>
</evidence>
<dbReference type="RefSeq" id="WP_011745419.1">
    <property type="nucleotide sequence ID" value="NC_008639.1"/>
</dbReference>
<dbReference type="STRING" id="290317.Cpha266_1587"/>
<dbReference type="InterPro" id="IPR011990">
    <property type="entry name" value="TPR-like_helical_dom_sf"/>
</dbReference>
<feature type="chain" id="PRO_5002632595" description="Tetratricopeptide repeat protein" evidence="1">
    <location>
        <begin position="26"/>
        <end position="240"/>
    </location>
</feature>
<name>A1BGT2_CHLPD</name>
<dbReference type="SUPFAM" id="SSF48452">
    <property type="entry name" value="TPR-like"/>
    <property type="match status" value="1"/>
</dbReference>
<protein>
    <recommendedName>
        <fullName evidence="4">Tetratricopeptide repeat protein</fullName>
    </recommendedName>
</protein>
<dbReference type="EMBL" id="CP000492">
    <property type="protein sequence ID" value="ABL65609.1"/>
    <property type="molecule type" value="Genomic_DNA"/>
</dbReference>
<dbReference type="Gene3D" id="1.25.40.10">
    <property type="entry name" value="Tetratricopeptide repeat domain"/>
    <property type="match status" value="1"/>
</dbReference>
<dbReference type="HOGENOM" id="CLU_087874_1_0_10"/>
<proteinExistence type="predicted"/>
<keyword evidence="1" id="KW-0732">Signal</keyword>
<evidence type="ECO:0008006" key="4">
    <source>
        <dbReference type="Google" id="ProtNLM"/>
    </source>
</evidence>
<dbReference type="Proteomes" id="UP000008701">
    <property type="component" value="Chromosome"/>
</dbReference>
<sequence length="240" mass="27752" precursor="true">MSKFRTIIIALFAIHTLFQTYVAKADSKPINLLPMYGGTEVVKTDFEKHADEKFIAVMTKNGVSRDSAAVISWMMGMNALQDRDSDTAMKRFNQSWLLDQACYLPYWGFGKIMMTRMNIKESLEYFERSLAMLRAKPLPSMKKTQPVLFFDAAIAYSMASLVDTLKTSLHRKRADVLFTQSLEQDPKFREGYMAWLAFTLISREYQKAWEIVHDARRAGVQDFSKDLLKELSEKMPEPRK</sequence>
<reference evidence="2 3" key="1">
    <citation type="submission" date="2006-12" db="EMBL/GenBank/DDBJ databases">
        <title>Complete sequence of Chlorobium phaeobacteroides DSM 266.</title>
        <authorList>
            <consortium name="US DOE Joint Genome Institute"/>
            <person name="Copeland A."/>
            <person name="Lucas S."/>
            <person name="Lapidus A."/>
            <person name="Barry K."/>
            <person name="Detter J.C."/>
            <person name="Glavina del Rio T."/>
            <person name="Hammon N."/>
            <person name="Israni S."/>
            <person name="Pitluck S."/>
            <person name="Goltsman E."/>
            <person name="Schmutz J."/>
            <person name="Larimer F."/>
            <person name="Land M."/>
            <person name="Hauser L."/>
            <person name="Mikhailova N."/>
            <person name="Li T."/>
            <person name="Overmann J."/>
            <person name="Bryant D.A."/>
            <person name="Richardson P."/>
        </authorList>
    </citation>
    <scope>NUCLEOTIDE SEQUENCE [LARGE SCALE GENOMIC DNA]</scope>
    <source>
        <strain evidence="2 3">DSM 266</strain>
    </source>
</reference>
<accession>A1BGT2</accession>
<organism evidence="2 3">
    <name type="scientific">Chlorobium phaeobacteroides (strain DSM 266 / SMG 266 / 2430)</name>
    <dbReference type="NCBI Taxonomy" id="290317"/>
    <lineage>
        <taxon>Bacteria</taxon>
        <taxon>Pseudomonadati</taxon>
        <taxon>Chlorobiota</taxon>
        <taxon>Chlorobiia</taxon>
        <taxon>Chlorobiales</taxon>
        <taxon>Chlorobiaceae</taxon>
        <taxon>Chlorobium/Pelodictyon group</taxon>
        <taxon>Chlorobium</taxon>
    </lineage>
</organism>
<gene>
    <name evidence="2" type="ordered locus">Cpha266_1587</name>
</gene>
<dbReference type="AlphaFoldDB" id="A1BGT2"/>
<evidence type="ECO:0000313" key="3">
    <source>
        <dbReference type="Proteomes" id="UP000008701"/>
    </source>
</evidence>
<evidence type="ECO:0000313" key="2">
    <source>
        <dbReference type="EMBL" id="ABL65609.1"/>
    </source>
</evidence>
<dbReference type="eggNOG" id="COG0457">
    <property type="taxonomic scope" value="Bacteria"/>
</dbReference>
<dbReference type="KEGG" id="cph:Cpha266_1587"/>
<feature type="signal peptide" evidence="1">
    <location>
        <begin position="1"/>
        <end position="25"/>
    </location>
</feature>